<feature type="compositionally biased region" description="Basic and acidic residues" evidence="1">
    <location>
        <begin position="354"/>
        <end position="363"/>
    </location>
</feature>
<dbReference type="EMBL" id="FN595998">
    <property type="protein sequence ID" value="CCB56354.1"/>
    <property type="molecule type" value="Genomic_DNA"/>
</dbReference>
<dbReference type="AlphaFoldDB" id="F6HNY4"/>
<dbReference type="PaxDb" id="29760-VIT_13s0019g01130.t01"/>
<gene>
    <name evidence="2" type="ordered locus">VIT_13s0019g01130</name>
</gene>
<accession>F6HNY4</accession>
<dbReference type="PANTHER" id="PTHR46477">
    <property type="entry name" value="CYSTEINE/HISTIDINE-RICH C1 DOMAIN FAMILY PROTEIN"/>
    <property type="match status" value="1"/>
</dbReference>
<evidence type="ECO:0000313" key="3">
    <source>
        <dbReference type="Proteomes" id="UP000009183"/>
    </source>
</evidence>
<dbReference type="HOGENOM" id="CLU_615963_0_0_1"/>
<dbReference type="InParanoid" id="F6HNY4"/>
<feature type="compositionally biased region" description="Polar residues" evidence="1">
    <location>
        <begin position="329"/>
        <end position="350"/>
    </location>
</feature>
<protein>
    <recommendedName>
        <fullName evidence="4">DC1 domain-containing protein</fullName>
    </recommendedName>
</protein>
<dbReference type="OrthoDB" id="1752288at2759"/>
<name>F6HNY4_VITVI</name>
<dbReference type="Proteomes" id="UP000009183">
    <property type="component" value="Chromosome 13"/>
</dbReference>
<proteinExistence type="predicted"/>
<keyword evidence="3" id="KW-1185">Reference proteome</keyword>
<sequence length="445" mass="51338">MVPLPPSFPNFFFYLPFLDRLKPLGIFRRVWKHTVWVIFLTISPTRFGHLAWARNDSSLESKKNLPYIKEFFLAVMFHLKHIPLLLFLFCQISSSSSSTRWCQNFQQPGRSKYKTPIKMQESYNPFMPSYPEEIEMGGHPLRLMKNPAKTLYSCKGCKERDVRPCYKHEDNHCNCHIHKECYDSFSCEKSSIMFNLSSTKSSCDFIFHKEALEGKGVCDACGDDVKGWFYKCKMCKKPHYLHPCCAKLPIKKYADTRDGEIVVDLKAESPSKCLICGNKENSDGFSGWYYTSRCGKYCYHWSCMKHMALKMGKKDDDQCNKKRRHESRMSSQALKRTPQKIDTVQHPNHGNQKRGHETGKKSEALPARTQNPDKKPRLESGNQKQGRGTGTRSREMQPSQDTKNRPRVKAIGYIAEVAVEILNIFIPLIFGLPPLPLGLLLKLLK</sequence>
<organism evidence="2 3">
    <name type="scientific">Vitis vinifera</name>
    <name type="common">Grape</name>
    <dbReference type="NCBI Taxonomy" id="29760"/>
    <lineage>
        <taxon>Eukaryota</taxon>
        <taxon>Viridiplantae</taxon>
        <taxon>Streptophyta</taxon>
        <taxon>Embryophyta</taxon>
        <taxon>Tracheophyta</taxon>
        <taxon>Spermatophyta</taxon>
        <taxon>Magnoliopsida</taxon>
        <taxon>eudicotyledons</taxon>
        <taxon>Gunneridae</taxon>
        <taxon>Pentapetalae</taxon>
        <taxon>rosids</taxon>
        <taxon>Vitales</taxon>
        <taxon>Vitaceae</taxon>
        <taxon>Viteae</taxon>
        <taxon>Vitis</taxon>
    </lineage>
</organism>
<feature type="region of interest" description="Disordered" evidence="1">
    <location>
        <begin position="314"/>
        <end position="404"/>
    </location>
</feature>
<evidence type="ECO:0008006" key="4">
    <source>
        <dbReference type="Google" id="ProtNLM"/>
    </source>
</evidence>
<dbReference type="PANTHER" id="PTHR46477:SF15">
    <property type="entry name" value="CYSTEINE_HISTIDINE-RICH C1 DOMAIN PROTEIN"/>
    <property type="match status" value="1"/>
</dbReference>
<reference evidence="3" key="1">
    <citation type="journal article" date="2007" name="Nature">
        <title>The grapevine genome sequence suggests ancestral hexaploidization in major angiosperm phyla.</title>
        <authorList>
            <consortium name="The French-Italian Public Consortium for Grapevine Genome Characterization."/>
            <person name="Jaillon O."/>
            <person name="Aury J.-M."/>
            <person name="Noel B."/>
            <person name="Policriti A."/>
            <person name="Clepet C."/>
            <person name="Casagrande A."/>
            <person name="Choisne N."/>
            <person name="Aubourg S."/>
            <person name="Vitulo N."/>
            <person name="Jubin C."/>
            <person name="Vezzi A."/>
            <person name="Legeai F."/>
            <person name="Hugueney P."/>
            <person name="Dasilva C."/>
            <person name="Horner D."/>
            <person name="Mica E."/>
            <person name="Jublot D."/>
            <person name="Poulain J."/>
            <person name="Bruyere C."/>
            <person name="Billault A."/>
            <person name="Segurens B."/>
            <person name="Gouyvenoux M."/>
            <person name="Ugarte E."/>
            <person name="Cattonaro F."/>
            <person name="Anthouard V."/>
            <person name="Vico V."/>
            <person name="Del Fabbro C."/>
            <person name="Alaux M."/>
            <person name="Di Gaspero G."/>
            <person name="Dumas V."/>
            <person name="Felice N."/>
            <person name="Paillard S."/>
            <person name="Juman I."/>
            <person name="Moroldo M."/>
            <person name="Scalabrin S."/>
            <person name="Canaguier A."/>
            <person name="Le Clainche I."/>
            <person name="Malacrida G."/>
            <person name="Durand E."/>
            <person name="Pesole G."/>
            <person name="Laucou V."/>
            <person name="Chatelet P."/>
            <person name="Merdinoglu D."/>
            <person name="Delledonne M."/>
            <person name="Pezzotti M."/>
            <person name="Lecharny A."/>
            <person name="Scarpelli C."/>
            <person name="Artiguenave F."/>
            <person name="Pe M.E."/>
            <person name="Valle G."/>
            <person name="Morgante M."/>
            <person name="Caboche M."/>
            <person name="Adam-Blondon A.-F."/>
            <person name="Weissenbach J."/>
            <person name="Quetier F."/>
            <person name="Wincker P."/>
        </authorList>
    </citation>
    <scope>NUCLEOTIDE SEQUENCE [LARGE SCALE GENOMIC DNA]</scope>
    <source>
        <strain evidence="3">cv. Pinot noir / PN40024</strain>
    </source>
</reference>
<evidence type="ECO:0000313" key="2">
    <source>
        <dbReference type="EMBL" id="CCB56354.1"/>
    </source>
</evidence>
<evidence type="ECO:0000256" key="1">
    <source>
        <dbReference type="SAM" id="MobiDB-lite"/>
    </source>
</evidence>